<evidence type="ECO:0000256" key="7">
    <source>
        <dbReference type="ARBA" id="ARBA00024448"/>
    </source>
</evidence>
<dbReference type="GO" id="GO:0042262">
    <property type="term" value="P:DNA protection"/>
    <property type="evidence" value="ECO:0007669"/>
    <property type="project" value="InterPro"/>
</dbReference>
<comment type="catalytic activity">
    <reaction evidence="9">
        <text>8-oxo-dGTP + H2O = 8-oxo-dGMP + diphosphate + H(+)</text>
        <dbReference type="Rhea" id="RHEA:31575"/>
        <dbReference type="ChEBI" id="CHEBI:15377"/>
        <dbReference type="ChEBI" id="CHEBI:15378"/>
        <dbReference type="ChEBI" id="CHEBI:33019"/>
        <dbReference type="ChEBI" id="CHEBI:63224"/>
        <dbReference type="ChEBI" id="CHEBI:77896"/>
    </reaction>
    <physiologicalReaction direction="left-to-right" evidence="9">
        <dbReference type="Rhea" id="RHEA:31576"/>
    </physiologicalReaction>
</comment>
<dbReference type="GO" id="GO:0008413">
    <property type="term" value="F:8-oxo-7,8-dihydroguanosine triphosphate pyrophosphatase activity"/>
    <property type="evidence" value="ECO:0007669"/>
    <property type="project" value="InterPro"/>
</dbReference>
<evidence type="ECO:0000256" key="3">
    <source>
        <dbReference type="ARBA" id="ARBA00011245"/>
    </source>
</evidence>
<sequence length="210" mass="24013">MGIVCETRFEHRDCLKQGDHVRANHKFDMAAKTIAATLQQAVRVKQYTLAFLLRDHQGEKQVLLGMKKRGFGEGKWNGFGGKVEPSDKTIEDAAAREMTEEASIEIHGKDMERMGTLVFTFKDKPEVMQVHVFQTRAYSGSPAETDEMRPQWYSYDTIPYTSMWSDDSLWLPHLLKGHRITGQFDFADDETTIVRHVLDVDDVESTPNTN</sequence>
<evidence type="ECO:0000256" key="18">
    <source>
        <dbReference type="ARBA" id="ARBA00048002"/>
    </source>
</evidence>
<evidence type="ECO:0000256" key="15">
    <source>
        <dbReference type="ARBA" id="ARBA00030682"/>
    </source>
</evidence>
<dbReference type="InterPro" id="IPR015797">
    <property type="entry name" value="NUDIX_hydrolase-like_dom_sf"/>
</dbReference>
<dbReference type="CDD" id="cd03427">
    <property type="entry name" value="NUDIX_MTH1_Nudt1"/>
    <property type="match status" value="1"/>
</dbReference>
<dbReference type="GO" id="GO:0046872">
    <property type="term" value="F:metal ion binding"/>
    <property type="evidence" value="ECO:0007669"/>
    <property type="project" value="UniProtKB-KW"/>
</dbReference>
<accession>A0A3R6VMA9</accession>
<evidence type="ECO:0000256" key="1">
    <source>
        <dbReference type="ARBA" id="ARBA00001946"/>
    </source>
</evidence>
<comment type="caution">
    <text evidence="23">The sequence shown here is derived from an EMBL/GenBank/DDBJ whole genome shotgun (WGS) entry which is preliminary data.</text>
</comment>
<feature type="domain" description="Nudix hydrolase" evidence="22">
    <location>
        <begin position="43"/>
        <end position="176"/>
    </location>
</feature>
<evidence type="ECO:0000256" key="13">
    <source>
        <dbReference type="ARBA" id="ARBA00029673"/>
    </source>
</evidence>
<evidence type="ECO:0000256" key="14">
    <source>
        <dbReference type="ARBA" id="ARBA00030634"/>
    </source>
</evidence>
<keyword evidence="6" id="KW-0460">Magnesium</keyword>
<dbReference type="AlphaFoldDB" id="A0A3R6VMA9"/>
<comment type="catalytic activity">
    <reaction evidence="8">
        <text>2-oxo-dATP + H2O = 2-oxo-dAMP + diphosphate + H(+)</text>
        <dbReference type="Rhea" id="RHEA:31583"/>
        <dbReference type="ChEBI" id="CHEBI:15377"/>
        <dbReference type="ChEBI" id="CHEBI:15378"/>
        <dbReference type="ChEBI" id="CHEBI:33019"/>
        <dbReference type="ChEBI" id="CHEBI:63212"/>
        <dbReference type="ChEBI" id="CHEBI:77897"/>
        <dbReference type="EC" id="3.6.1.56"/>
    </reaction>
    <physiologicalReaction direction="left-to-right" evidence="8">
        <dbReference type="Rhea" id="RHEA:31584"/>
    </physiologicalReaction>
</comment>
<evidence type="ECO:0000256" key="12">
    <source>
        <dbReference type="ARBA" id="ARBA00026218"/>
    </source>
</evidence>
<keyword evidence="4" id="KW-0479">Metal-binding</keyword>
<evidence type="ECO:0000256" key="5">
    <source>
        <dbReference type="ARBA" id="ARBA00022801"/>
    </source>
</evidence>
<evidence type="ECO:0000256" key="6">
    <source>
        <dbReference type="ARBA" id="ARBA00022842"/>
    </source>
</evidence>
<evidence type="ECO:0000259" key="22">
    <source>
        <dbReference type="PROSITE" id="PS51462"/>
    </source>
</evidence>
<evidence type="ECO:0000256" key="9">
    <source>
        <dbReference type="ARBA" id="ARBA00024486"/>
    </source>
</evidence>
<evidence type="ECO:0000313" key="24">
    <source>
        <dbReference type="Proteomes" id="UP000285060"/>
    </source>
</evidence>
<gene>
    <name evidence="23" type="ORF">DYB32_004552</name>
</gene>
<comment type="catalytic activity">
    <reaction evidence="20">
        <text>N(6)-methyl-dATP + H2O = N(6)-methyl-dAMP + diphosphate + H(+)</text>
        <dbReference type="Rhea" id="RHEA:67604"/>
        <dbReference type="ChEBI" id="CHEBI:15377"/>
        <dbReference type="ChEBI" id="CHEBI:15378"/>
        <dbReference type="ChEBI" id="CHEBI:33019"/>
        <dbReference type="ChEBI" id="CHEBI:169976"/>
        <dbReference type="ChEBI" id="CHEBI:172872"/>
    </reaction>
    <physiologicalReaction direction="left-to-right" evidence="20">
        <dbReference type="Rhea" id="RHEA:67605"/>
    </physiologicalReaction>
</comment>
<dbReference type="GO" id="GO:0008828">
    <property type="term" value="F:dATP diphosphatase activity"/>
    <property type="evidence" value="ECO:0007669"/>
    <property type="project" value="UniProtKB-EC"/>
</dbReference>
<evidence type="ECO:0000256" key="20">
    <source>
        <dbReference type="ARBA" id="ARBA00049032"/>
    </source>
</evidence>
<dbReference type="Gene3D" id="3.90.79.10">
    <property type="entry name" value="Nucleoside Triphosphate Pyrophosphohydrolase"/>
    <property type="match status" value="1"/>
</dbReference>
<evidence type="ECO:0000256" key="10">
    <source>
        <dbReference type="ARBA" id="ARBA00024596"/>
    </source>
</evidence>
<name>A0A3R6VMA9_9STRA</name>
<comment type="catalytic activity">
    <reaction evidence="19">
        <text>O(6)-methyl-dGTP + H2O = O(6)-methyl-dGMP + diphosphate + H(+)</text>
        <dbReference type="Rhea" id="RHEA:67600"/>
        <dbReference type="ChEBI" id="CHEBI:15377"/>
        <dbReference type="ChEBI" id="CHEBI:15378"/>
        <dbReference type="ChEBI" id="CHEBI:33019"/>
        <dbReference type="ChEBI" id="CHEBI:169974"/>
        <dbReference type="ChEBI" id="CHEBI:169975"/>
    </reaction>
    <physiologicalReaction direction="left-to-right" evidence="19">
        <dbReference type="Rhea" id="RHEA:67601"/>
    </physiologicalReaction>
</comment>
<dbReference type="Proteomes" id="UP000285060">
    <property type="component" value="Unassembled WGS sequence"/>
</dbReference>
<protein>
    <recommendedName>
        <fullName evidence="12">Oxidized purine nucleoside triphosphate hydrolase</fullName>
        <ecNumber evidence="11">3.6.1.56</ecNumber>
    </recommendedName>
    <alternativeName>
        <fullName evidence="16">2-hydroxy-dATP diphosphatase</fullName>
    </alternativeName>
    <alternativeName>
        <fullName evidence="15">7,8-dihydro-8-oxoguanine triphosphatase</fullName>
    </alternativeName>
    <alternativeName>
        <fullName evidence="14">8-oxo-dGTPase</fullName>
    </alternativeName>
    <alternativeName>
        <fullName evidence="17">Methylated purine nucleoside triphosphate hydrolase</fullName>
    </alternativeName>
    <alternativeName>
        <fullName evidence="13">Nucleoside diphosphate-linked moiety X motif 1</fullName>
    </alternativeName>
</protein>
<evidence type="ECO:0000256" key="17">
    <source>
        <dbReference type="ARBA" id="ARBA00032071"/>
    </source>
</evidence>
<comment type="catalytic activity">
    <reaction evidence="7">
        <text>8-oxo-dATP + H2O = 8-oxo-dAMP + diphosphate + H(+)</text>
        <dbReference type="Rhea" id="RHEA:65396"/>
        <dbReference type="ChEBI" id="CHEBI:15377"/>
        <dbReference type="ChEBI" id="CHEBI:15378"/>
        <dbReference type="ChEBI" id="CHEBI:33019"/>
        <dbReference type="ChEBI" id="CHEBI:71361"/>
        <dbReference type="ChEBI" id="CHEBI:172871"/>
    </reaction>
    <physiologicalReaction direction="left-to-right" evidence="7">
        <dbReference type="Rhea" id="RHEA:65397"/>
    </physiologicalReaction>
</comment>
<evidence type="ECO:0000256" key="11">
    <source>
        <dbReference type="ARBA" id="ARBA00026103"/>
    </source>
</evidence>
<dbReference type="EC" id="3.6.1.56" evidence="11"/>
<comment type="similarity">
    <text evidence="2">Belongs to the Nudix hydrolase family.</text>
</comment>
<dbReference type="InterPro" id="IPR000086">
    <property type="entry name" value="NUDIX_hydrolase_dom"/>
</dbReference>
<organism evidence="23 24">
    <name type="scientific">Aphanomyces invadans</name>
    <dbReference type="NCBI Taxonomy" id="157072"/>
    <lineage>
        <taxon>Eukaryota</taxon>
        <taxon>Sar</taxon>
        <taxon>Stramenopiles</taxon>
        <taxon>Oomycota</taxon>
        <taxon>Saprolegniomycetes</taxon>
        <taxon>Saprolegniales</taxon>
        <taxon>Verrucalvaceae</taxon>
        <taxon>Aphanomyces</taxon>
    </lineage>
</organism>
<comment type="function">
    <text evidence="21">Oxidized purine nucleoside triphosphate hydrolase which is a prominent sanitizer of the oxidized nucleotide pool. Catalyzes the hydrolysis of 2-oxo-dATP (2-hydroxy-dATP) into 2-oxo-dAMP. Also has a significant hydrolase activity toward 2-oxo-ATP, 8-oxo-dGTP and 8-oxo-dATP. Through the hydrolysis of oxidized purine nucleoside triphosphates, prevents their incorporation into DNA and the subsequent transversions A:T to C:G and G:C to T:A. Also catalyzes the hydrolysis of methylated purine nucleoside triphosphate preventing their integration into DNA. Through this antimutagenic activity protects cells from oxidative stress.</text>
</comment>
<dbReference type="SUPFAM" id="SSF55811">
    <property type="entry name" value="Nudix"/>
    <property type="match status" value="1"/>
</dbReference>
<dbReference type="PANTHER" id="PTHR43758:SF2">
    <property type="entry name" value="OXIDIZED PURINE NUCLEOSIDE TRIPHOSPHATE HYDROLASE"/>
    <property type="match status" value="1"/>
</dbReference>
<dbReference type="InterPro" id="IPR003563">
    <property type="entry name" value="8ODP"/>
</dbReference>
<dbReference type="Pfam" id="PF00293">
    <property type="entry name" value="NUDIX"/>
    <property type="match status" value="1"/>
</dbReference>
<keyword evidence="24" id="KW-1185">Reference proteome</keyword>
<comment type="catalytic activity">
    <reaction evidence="18">
        <text>N(6)-methyl-ATP + H2O = N(6)-methyl-AMP + diphosphate + H(+)</text>
        <dbReference type="Rhea" id="RHEA:67608"/>
        <dbReference type="ChEBI" id="CHEBI:15377"/>
        <dbReference type="ChEBI" id="CHEBI:15378"/>
        <dbReference type="ChEBI" id="CHEBI:33019"/>
        <dbReference type="ChEBI" id="CHEBI:144842"/>
        <dbReference type="ChEBI" id="CHEBI:172873"/>
    </reaction>
    <physiologicalReaction direction="left-to-right" evidence="18">
        <dbReference type="Rhea" id="RHEA:67609"/>
    </physiologicalReaction>
</comment>
<evidence type="ECO:0000256" key="21">
    <source>
        <dbReference type="ARBA" id="ARBA00053094"/>
    </source>
</evidence>
<evidence type="ECO:0000256" key="19">
    <source>
        <dbReference type="ARBA" id="ARBA00048894"/>
    </source>
</evidence>
<comment type="cofactor">
    <cofactor evidence="1">
        <name>Mg(2+)</name>
        <dbReference type="ChEBI" id="CHEBI:18420"/>
    </cofactor>
</comment>
<evidence type="ECO:0000256" key="2">
    <source>
        <dbReference type="ARBA" id="ARBA00005582"/>
    </source>
</evidence>
<evidence type="ECO:0000256" key="16">
    <source>
        <dbReference type="ARBA" id="ARBA00031927"/>
    </source>
</evidence>
<evidence type="ECO:0000256" key="8">
    <source>
        <dbReference type="ARBA" id="ARBA00024459"/>
    </source>
</evidence>
<reference evidence="23 24" key="1">
    <citation type="submission" date="2018-08" db="EMBL/GenBank/DDBJ databases">
        <title>Aphanomyces genome sequencing and annotation.</title>
        <authorList>
            <person name="Minardi D."/>
            <person name="Oidtmann B."/>
            <person name="Van Der Giezen M."/>
            <person name="Studholme D.J."/>
        </authorList>
    </citation>
    <scope>NUCLEOTIDE SEQUENCE [LARGE SCALE GENOMIC DNA]</scope>
    <source>
        <strain evidence="23 24">NJM0002</strain>
    </source>
</reference>
<keyword evidence="5" id="KW-0378">Hydrolase</keyword>
<dbReference type="PROSITE" id="PS51462">
    <property type="entry name" value="NUDIX"/>
    <property type="match status" value="1"/>
</dbReference>
<evidence type="ECO:0000256" key="4">
    <source>
        <dbReference type="ARBA" id="ARBA00022723"/>
    </source>
</evidence>
<evidence type="ECO:0000313" key="23">
    <source>
        <dbReference type="EMBL" id="RHY30193.1"/>
    </source>
</evidence>
<dbReference type="GO" id="GO:0005737">
    <property type="term" value="C:cytoplasm"/>
    <property type="evidence" value="ECO:0007669"/>
    <property type="project" value="TreeGrafter"/>
</dbReference>
<dbReference type="EMBL" id="QUSY01000346">
    <property type="protein sequence ID" value="RHY30193.1"/>
    <property type="molecule type" value="Genomic_DNA"/>
</dbReference>
<comment type="subunit">
    <text evidence="3">Monomer.</text>
</comment>
<dbReference type="VEuPathDB" id="FungiDB:H310_00892"/>
<comment type="catalytic activity">
    <reaction evidence="10">
        <text>2-oxo-ATP + H2O = 2-oxo-AMP + diphosphate + H(+)</text>
        <dbReference type="Rhea" id="RHEA:67392"/>
        <dbReference type="ChEBI" id="CHEBI:15377"/>
        <dbReference type="ChEBI" id="CHEBI:15378"/>
        <dbReference type="ChEBI" id="CHEBI:33019"/>
        <dbReference type="ChEBI" id="CHEBI:71395"/>
        <dbReference type="ChEBI" id="CHEBI:172878"/>
    </reaction>
    <physiologicalReaction direction="left-to-right" evidence="10">
        <dbReference type="Rhea" id="RHEA:67393"/>
    </physiologicalReaction>
</comment>
<proteinExistence type="inferred from homology"/>
<dbReference type="PRINTS" id="PR01403">
    <property type="entry name" value="8OXTPHPHTASE"/>
</dbReference>
<dbReference type="PANTHER" id="PTHR43758">
    <property type="entry name" value="7,8-DIHYDRO-8-OXOGUANINE TRIPHOSPHATASE"/>
    <property type="match status" value="1"/>
</dbReference>